<evidence type="ECO:0000256" key="1">
    <source>
        <dbReference type="ARBA" id="ARBA00023015"/>
    </source>
</evidence>
<dbReference type="Pfam" id="PF08220">
    <property type="entry name" value="HTH_DeoR"/>
    <property type="match status" value="1"/>
</dbReference>
<evidence type="ECO:0000259" key="3">
    <source>
        <dbReference type="PROSITE" id="PS51000"/>
    </source>
</evidence>
<dbReference type="Pfam" id="PF00455">
    <property type="entry name" value="DeoRC"/>
    <property type="match status" value="1"/>
</dbReference>
<accession>A0A4R9BJH1</accession>
<dbReference type="Proteomes" id="UP000298468">
    <property type="component" value="Unassembled WGS sequence"/>
</dbReference>
<dbReference type="InterPro" id="IPR036388">
    <property type="entry name" value="WH-like_DNA-bd_sf"/>
</dbReference>
<dbReference type="InterPro" id="IPR037171">
    <property type="entry name" value="NagB/RpiA_transferase-like"/>
</dbReference>
<evidence type="ECO:0000313" key="4">
    <source>
        <dbReference type="EMBL" id="TFD85612.1"/>
    </source>
</evidence>
<dbReference type="InterPro" id="IPR036390">
    <property type="entry name" value="WH_DNA-bd_sf"/>
</dbReference>
<keyword evidence="1" id="KW-0805">Transcription regulation</keyword>
<proteinExistence type="predicted"/>
<dbReference type="SUPFAM" id="SSF46785">
    <property type="entry name" value="Winged helix' DNA-binding domain"/>
    <property type="match status" value="1"/>
</dbReference>
<dbReference type="AlphaFoldDB" id="A0A4R9BJH1"/>
<keyword evidence="5" id="KW-1185">Reference proteome</keyword>
<name>A0A4R9BJH1_9MICO</name>
<gene>
    <name evidence="4" type="ORF">E3T61_17535</name>
</gene>
<sequence>MVEILDLVAARGHVTLDAMAAELGISAATARRDLAVLADQKLLIRTHGGATSISHGTELPVVLRDTKFQDAKRLIARRTAALIPLERHAVALSGGTTTAGVARALAGHRELTIVTNSLTIAGLVTLYPQLKVIMTGGVLRPQSLELVGVLAENTFSAVNVGTAILGADGVSAAAGVTTHDETEARTNHAMVAKAQRTIVVADGSKIGRVALAQMSELDQIDFLITDSSADAVELDRIRQAGVRVVLADTE</sequence>
<evidence type="ECO:0000256" key="2">
    <source>
        <dbReference type="ARBA" id="ARBA00023163"/>
    </source>
</evidence>
<keyword evidence="2" id="KW-0804">Transcription</keyword>
<dbReference type="GO" id="GO:0003700">
    <property type="term" value="F:DNA-binding transcription factor activity"/>
    <property type="evidence" value="ECO:0007669"/>
    <property type="project" value="InterPro"/>
</dbReference>
<dbReference type="PROSITE" id="PS51000">
    <property type="entry name" value="HTH_DEOR_2"/>
    <property type="match status" value="1"/>
</dbReference>
<comment type="caution">
    <text evidence="4">The sequence shown here is derived from an EMBL/GenBank/DDBJ whole genome shotgun (WGS) entry which is preliminary data.</text>
</comment>
<protein>
    <submittedName>
        <fullName evidence="4">DeoR/GlpR transcriptional regulator</fullName>
    </submittedName>
</protein>
<dbReference type="OrthoDB" id="7688673at2"/>
<dbReference type="EMBL" id="SOHM01000035">
    <property type="protein sequence ID" value="TFD85612.1"/>
    <property type="molecule type" value="Genomic_DNA"/>
</dbReference>
<dbReference type="SMART" id="SM00420">
    <property type="entry name" value="HTH_DEOR"/>
    <property type="match status" value="1"/>
</dbReference>
<dbReference type="PANTHER" id="PTHR30363:SF44">
    <property type="entry name" value="AGA OPERON TRANSCRIPTIONAL REPRESSOR-RELATED"/>
    <property type="match status" value="1"/>
</dbReference>
<feature type="domain" description="HTH deoR-type" evidence="3">
    <location>
        <begin position="1"/>
        <end position="52"/>
    </location>
</feature>
<dbReference type="SMART" id="SM01134">
    <property type="entry name" value="DeoRC"/>
    <property type="match status" value="1"/>
</dbReference>
<reference evidence="4 5" key="1">
    <citation type="submission" date="2019-03" db="EMBL/GenBank/DDBJ databases">
        <title>Genomics of glacier-inhabiting Cryobacterium strains.</title>
        <authorList>
            <person name="Liu Q."/>
            <person name="Xin Y.-H."/>
        </authorList>
    </citation>
    <scope>NUCLEOTIDE SEQUENCE [LARGE SCALE GENOMIC DNA]</scope>
    <source>
        <strain evidence="4 5">Sr59</strain>
    </source>
</reference>
<dbReference type="Gene3D" id="3.40.50.1360">
    <property type="match status" value="1"/>
</dbReference>
<dbReference type="InterPro" id="IPR014036">
    <property type="entry name" value="DeoR-like_C"/>
</dbReference>
<organism evidence="4 5">
    <name type="scientific">Cryobacterium lactosi</name>
    <dbReference type="NCBI Taxonomy" id="1259202"/>
    <lineage>
        <taxon>Bacteria</taxon>
        <taxon>Bacillati</taxon>
        <taxon>Actinomycetota</taxon>
        <taxon>Actinomycetes</taxon>
        <taxon>Micrococcales</taxon>
        <taxon>Microbacteriaceae</taxon>
        <taxon>Cryobacterium</taxon>
    </lineage>
</organism>
<dbReference type="Gene3D" id="1.10.10.10">
    <property type="entry name" value="Winged helix-like DNA-binding domain superfamily/Winged helix DNA-binding domain"/>
    <property type="match status" value="1"/>
</dbReference>
<dbReference type="InterPro" id="IPR050313">
    <property type="entry name" value="Carb_Metab_HTH_regulators"/>
</dbReference>
<dbReference type="PRINTS" id="PR00037">
    <property type="entry name" value="HTHLACR"/>
</dbReference>
<dbReference type="InterPro" id="IPR001034">
    <property type="entry name" value="DeoR_HTH"/>
</dbReference>
<evidence type="ECO:0000313" key="5">
    <source>
        <dbReference type="Proteomes" id="UP000298468"/>
    </source>
</evidence>
<dbReference type="SUPFAM" id="SSF100950">
    <property type="entry name" value="NagB/RpiA/CoA transferase-like"/>
    <property type="match status" value="1"/>
</dbReference>
<dbReference type="PANTHER" id="PTHR30363">
    <property type="entry name" value="HTH-TYPE TRANSCRIPTIONAL REGULATOR SRLR-RELATED"/>
    <property type="match status" value="1"/>
</dbReference>